<dbReference type="GeneID" id="111836693"/>
<evidence type="ECO:0000256" key="11">
    <source>
        <dbReference type="ARBA" id="ARBA00023136"/>
    </source>
</evidence>
<keyword evidence="8" id="KW-0833">Ubl conjugation pathway</keyword>
<evidence type="ECO:0000313" key="14">
    <source>
        <dbReference type="Ensembl" id="ENSPKIP00000021136.1"/>
    </source>
</evidence>
<evidence type="ECO:0000259" key="13">
    <source>
        <dbReference type="Pfam" id="PF12483"/>
    </source>
</evidence>
<dbReference type="GeneTree" id="ENSGT01130000278543"/>
<evidence type="ECO:0000256" key="10">
    <source>
        <dbReference type="ARBA" id="ARBA00022989"/>
    </source>
</evidence>
<dbReference type="PANTHER" id="PTHR12183:SF36">
    <property type="entry name" value="RING-TYPE E3 UBIQUITIN TRANSFERASE"/>
    <property type="match status" value="1"/>
</dbReference>
<dbReference type="GO" id="GO:0061630">
    <property type="term" value="F:ubiquitin protein ligase activity"/>
    <property type="evidence" value="ECO:0007669"/>
    <property type="project" value="UniProtKB-EC"/>
</dbReference>
<evidence type="ECO:0000313" key="15">
    <source>
        <dbReference type="Proteomes" id="UP000261540"/>
    </source>
</evidence>
<keyword evidence="7" id="KW-0863">Zinc-finger</keyword>
<feature type="transmembrane region" description="Helical" evidence="12">
    <location>
        <begin position="6"/>
        <end position="28"/>
    </location>
</feature>
<evidence type="ECO:0000256" key="2">
    <source>
        <dbReference type="ARBA" id="ARBA00004141"/>
    </source>
</evidence>
<reference evidence="14" key="1">
    <citation type="submission" date="2025-05" db="UniProtKB">
        <authorList>
            <consortium name="Ensembl"/>
        </authorList>
    </citation>
    <scope>IDENTIFICATION</scope>
</reference>
<dbReference type="RefSeq" id="XP_023653973.1">
    <property type="nucleotide sequence ID" value="XM_023798205.1"/>
</dbReference>
<evidence type="ECO:0000256" key="7">
    <source>
        <dbReference type="ARBA" id="ARBA00022771"/>
    </source>
</evidence>
<dbReference type="EC" id="2.3.2.27" evidence="3"/>
<dbReference type="GO" id="GO:0016020">
    <property type="term" value="C:membrane"/>
    <property type="evidence" value="ECO:0007669"/>
    <property type="project" value="UniProtKB-SubCell"/>
</dbReference>
<dbReference type="AlphaFoldDB" id="A0A3B3RTT2"/>
<evidence type="ECO:0000256" key="5">
    <source>
        <dbReference type="ARBA" id="ARBA00022692"/>
    </source>
</evidence>
<dbReference type="Pfam" id="PF12483">
    <property type="entry name" value="GIDE"/>
    <property type="match status" value="1"/>
</dbReference>
<proteinExistence type="predicted"/>
<evidence type="ECO:0000256" key="9">
    <source>
        <dbReference type="ARBA" id="ARBA00022833"/>
    </source>
</evidence>
<dbReference type="STRING" id="1676925.ENSPKIP00000021136"/>
<keyword evidence="9" id="KW-0862">Zinc</keyword>
<evidence type="ECO:0000256" key="1">
    <source>
        <dbReference type="ARBA" id="ARBA00000900"/>
    </source>
</evidence>
<dbReference type="InterPro" id="IPR022170">
    <property type="entry name" value="MUL1-like"/>
</dbReference>
<sequence>MSDEPVSPLTAICVGSAFAFSGLFYHLYRQKKQEIKKLHEIPTFQPNEELVKIVKATPYKNLQYVAIEGVVQPEGNPLASQYVPRCFGVIQKIVVSERWKVWNPLTRVWNVRNMNKKETNNSVPFSLVAPGTFISAVSVKVQSPMEAGGSYLEQVYQRVRHAKKELVHFVVQELSREKPMVLEEREELLRVGTVLTGFGQVVLEHDHLLILQPPHDGRPYLLFLGDHRSFMQMHHNSANMWKLLSAFFGITGAALLAWVIYRRYNTKEETRNTD</sequence>
<dbReference type="InterPro" id="IPR051652">
    <property type="entry name" value="MDM2_MDM4_MUL1"/>
</dbReference>
<dbReference type="GO" id="GO:0008270">
    <property type="term" value="F:zinc ion binding"/>
    <property type="evidence" value="ECO:0007669"/>
    <property type="project" value="UniProtKB-KW"/>
</dbReference>
<feature type="transmembrane region" description="Helical" evidence="12">
    <location>
        <begin position="241"/>
        <end position="261"/>
    </location>
</feature>
<name>A0A3B3RTT2_9TELE</name>
<dbReference type="OrthoDB" id="66726at2759"/>
<evidence type="ECO:0000256" key="3">
    <source>
        <dbReference type="ARBA" id="ARBA00012483"/>
    </source>
</evidence>
<accession>A0A3B3RTT2</accession>
<dbReference type="PANTHER" id="PTHR12183">
    <property type="entry name" value="MITOCHONDRIAL UBIQUITIN LIGASE ACTIVATOR OF NFKB 1"/>
    <property type="match status" value="1"/>
</dbReference>
<evidence type="ECO:0000256" key="12">
    <source>
        <dbReference type="SAM" id="Phobius"/>
    </source>
</evidence>
<dbReference type="GO" id="GO:0016567">
    <property type="term" value="P:protein ubiquitination"/>
    <property type="evidence" value="ECO:0007669"/>
    <property type="project" value="InterPro"/>
</dbReference>
<dbReference type="Ensembl" id="ENSPKIT00000001765.1">
    <property type="protein sequence ID" value="ENSPKIP00000021136.1"/>
    <property type="gene ID" value="ENSPKIG00000005660.1"/>
</dbReference>
<dbReference type="Ensembl" id="ENSPKIT00000001775.1">
    <property type="protein sequence ID" value="ENSPKIP00000021146.1"/>
    <property type="gene ID" value="ENSPKIG00000005660.1"/>
</dbReference>
<evidence type="ECO:0000256" key="6">
    <source>
        <dbReference type="ARBA" id="ARBA00022723"/>
    </source>
</evidence>
<dbReference type="CTD" id="402879"/>
<protein>
    <recommendedName>
        <fullName evidence="3">RING-type E3 ubiquitin transferase</fullName>
        <ecNumber evidence="3">2.3.2.27</ecNumber>
    </recommendedName>
</protein>
<keyword evidence="5 12" id="KW-0812">Transmembrane</keyword>
<evidence type="ECO:0000256" key="4">
    <source>
        <dbReference type="ARBA" id="ARBA00022679"/>
    </source>
</evidence>
<dbReference type="Proteomes" id="UP000261540">
    <property type="component" value="Unplaced"/>
</dbReference>
<organism evidence="14 15">
    <name type="scientific">Paramormyrops kingsleyae</name>
    <dbReference type="NCBI Taxonomy" id="1676925"/>
    <lineage>
        <taxon>Eukaryota</taxon>
        <taxon>Metazoa</taxon>
        <taxon>Chordata</taxon>
        <taxon>Craniata</taxon>
        <taxon>Vertebrata</taxon>
        <taxon>Euteleostomi</taxon>
        <taxon>Actinopterygii</taxon>
        <taxon>Neopterygii</taxon>
        <taxon>Teleostei</taxon>
        <taxon>Osteoglossocephala</taxon>
        <taxon>Osteoglossomorpha</taxon>
        <taxon>Osteoglossiformes</taxon>
        <taxon>Mormyridae</taxon>
        <taxon>Paramormyrops</taxon>
    </lineage>
</organism>
<keyword evidence="4" id="KW-0808">Transferase</keyword>
<comment type="catalytic activity">
    <reaction evidence="1">
        <text>S-ubiquitinyl-[E2 ubiquitin-conjugating enzyme]-L-cysteine + [acceptor protein]-L-lysine = [E2 ubiquitin-conjugating enzyme]-L-cysteine + N(6)-ubiquitinyl-[acceptor protein]-L-lysine.</text>
        <dbReference type="EC" id="2.3.2.27"/>
    </reaction>
</comment>
<keyword evidence="11 12" id="KW-0472">Membrane</keyword>
<evidence type="ECO:0000256" key="8">
    <source>
        <dbReference type="ARBA" id="ARBA00022786"/>
    </source>
</evidence>
<dbReference type="KEGG" id="pki:111836693"/>
<keyword evidence="6" id="KW-0479">Metal-binding</keyword>
<comment type="subcellular location">
    <subcellularLocation>
        <location evidence="2">Membrane</location>
        <topology evidence="2">Multi-pass membrane protein</topology>
    </subcellularLocation>
</comment>
<keyword evidence="10 12" id="KW-1133">Transmembrane helix</keyword>
<keyword evidence="15" id="KW-1185">Reference proteome</keyword>
<feature type="domain" description="E3 Ubiquitin ligase MUL1-like" evidence="13">
    <location>
        <begin position="108"/>
        <end position="254"/>
    </location>
</feature>